<keyword evidence="4" id="KW-0964">Secreted</keyword>
<evidence type="ECO:0000259" key="7">
    <source>
        <dbReference type="PROSITE" id="PS50035"/>
    </source>
</evidence>
<dbReference type="InterPro" id="IPR025202">
    <property type="entry name" value="PLD-like_dom"/>
</dbReference>
<evidence type="ECO:0000256" key="3">
    <source>
        <dbReference type="ARBA" id="ARBA00018392"/>
    </source>
</evidence>
<comment type="subcellular location">
    <subcellularLocation>
        <location evidence="2">Secreted</location>
    </subcellularLocation>
</comment>
<evidence type="ECO:0000313" key="9">
    <source>
        <dbReference type="Proteomes" id="UP000559860"/>
    </source>
</evidence>
<name>A0A7W4IQQ9_9PROT</name>
<keyword evidence="9" id="KW-1185">Reference proteome</keyword>
<feature type="signal peptide" evidence="6">
    <location>
        <begin position="1"/>
        <end position="33"/>
    </location>
</feature>
<reference evidence="8 9" key="1">
    <citation type="submission" date="2020-04" db="EMBL/GenBank/DDBJ databases">
        <title>Description of novel Gluconacetobacter.</title>
        <authorList>
            <person name="Sombolestani A."/>
        </authorList>
    </citation>
    <scope>NUCLEOTIDE SEQUENCE [LARGE SCALE GENOMIC DNA]</scope>
    <source>
        <strain evidence="8 9">LMG 27801</strain>
    </source>
</reference>
<feature type="domain" description="PLD phosphodiesterase" evidence="7">
    <location>
        <begin position="349"/>
        <end position="376"/>
    </location>
</feature>
<dbReference type="InterPro" id="IPR001736">
    <property type="entry name" value="PLipase_D/transphosphatidylase"/>
</dbReference>
<dbReference type="SMART" id="SM00155">
    <property type="entry name" value="PLDc"/>
    <property type="match status" value="2"/>
</dbReference>
<keyword evidence="6" id="KW-0732">Signal</keyword>
<dbReference type="AlphaFoldDB" id="A0A7W4IQQ9"/>
<evidence type="ECO:0000256" key="1">
    <source>
        <dbReference type="ARBA" id="ARBA00003145"/>
    </source>
</evidence>
<sequence>MADRFPTLRFRYKTSLLLALLGSFSLPFRPAQAESAAPTFQIVESVPEETIYGEPGIPRTQPVWLDMIRHASRTIDVGQFYIADRPGRAMSAVLQALIARANAGIHIRLIVDDSFLKETAPVLERLKPIPNIQIETLPTHRLTGGVLHAKFMVIDGRQVFVGSQNWDWRALEEIHEIGAAIDDTAIAGSFETAFGTLWALGSGRTLPETRMQPPADRPVATQFAPVTLRDPGGESVIAFPAFSPPMMMPVTLTAEEPSLITMIHAARHVFRLQVLTLSALKHYGPKGYWPELDTALRDAAARGVSVQIIVSNWALNEPMQSYLKSLATMPNIEVKFSTIPQASTGFIPFARVEHCKYAVADDDTVYIGTGNWEWSYFNTTVDASIFVHGHNPAATLNRIFTRDWTGPYVTTIAPGAHYTPIKPG</sequence>
<evidence type="ECO:0000256" key="5">
    <source>
        <dbReference type="ARBA" id="ARBA00029594"/>
    </source>
</evidence>
<proteinExistence type="predicted"/>
<dbReference type="EMBL" id="JABEQD010000002">
    <property type="protein sequence ID" value="MBB2167304.1"/>
    <property type="molecule type" value="Genomic_DNA"/>
</dbReference>
<dbReference type="InterPro" id="IPR050874">
    <property type="entry name" value="Diverse_PLD-related"/>
</dbReference>
<dbReference type="PANTHER" id="PTHR10185">
    <property type="entry name" value="PHOSPHOLIPASE D - RELATED"/>
    <property type="match status" value="1"/>
</dbReference>
<evidence type="ECO:0000256" key="2">
    <source>
        <dbReference type="ARBA" id="ARBA00004613"/>
    </source>
</evidence>
<evidence type="ECO:0000256" key="4">
    <source>
        <dbReference type="ARBA" id="ARBA00022525"/>
    </source>
</evidence>
<dbReference type="CDD" id="cd09107">
    <property type="entry name" value="PLDc_vPLD3_4_5_like_2"/>
    <property type="match status" value="1"/>
</dbReference>
<evidence type="ECO:0000313" key="8">
    <source>
        <dbReference type="EMBL" id="MBB2167304.1"/>
    </source>
</evidence>
<feature type="domain" description="PLD phosphodiesterase" evidence="7">
    <location>
        <begin position="143"/>
        <end position="170"/>
    </location>
</feature>
<feature type="chain" id="PRO_5031249212" description="Phospholipase D" evidence="6">
    <location>
        <begin position="34"/>
        <end position="424"/>
    </location>
</feature>
<dbReference type="PROSITE" id="PS50035">
    <property type="entry name" value="PLD"/>
    <property type="match status" value="2"/>
</dbReference>
<comment type="function">
    <text evidence="1">Could be a virulence factor.</text>
</comment>
<evidence type="ECO:0000256" key="6">
    <source>
        <dbReference type="SAM" id="SignalP"/>
    </source>
</evidence>
<dbReference type="GO" id="GO:0003824">
    <property type="term" value="F:catalytic activity"/>
    <property type="evidence" value="ECO:0007669"/>
    <property type="project" value="InterPro"/>
</dbReference>
<dbReference type="Proteomes" id="UP000559860">
    <property type="component" value="Unassembled WGS sequence"/>
</dbReference>
<dbReference type="PANTHER" id="PTHR10185:SF17">
    <property type="entry name" value="GM01519P-RELATED"/>
    <property type="match status" value="1"/>
</dbReference>
<accession>A0A7W4IQQ9</accession>
<dbReference type="RefSeq" id="WP_182985001.1">
    <property type="nucleotide sequence ID" value="NZ_JABEQD010000002.1"/>
</dbReference>
<comment type="caution">
    <text evidence="8">The sequence shown here is derived from an EMBL/GenBank/DDBJ whole genome shotgun (WGS) entry which is preliminary data.</text>
</comment>
<dbReference type="GO" id="GO:0006793">
    <property type="term" value="P:phosphorus metabolic process"/>
    <property type="evidence" value="ECO:0007669"/>
    <property type="project" value="UniProtKB-ARBA"/>
</dbReference>
<dbReference type="SUPFAM" id="SSF56024">
    <property type="entry name" value="Phospholipase D/nuclease"/>
    <property type="match status" value="2"/>
</dbReference>
<organism evidence="8 9">
    <name type="scientific">Gluconacetobacter aggeris</name>
    <dbReference type="NCBI Taxonomy" id="1286186"/>
    <lineage>
        <taxon>Bacteria</taxon>
        <taxon>Pseudomonadati</taxon>
        <taxon>Pseudomonadota</taxon>
        <taxon>Alphaproteobacteria</taxon>
        <taxon>Acetobacterales</taxon>
        <taxon>Acetobacteraceae</taxon>
        <taxon>Gluconacetobacter</taxon>
    </lineage>
</organism>
<dbReference type="GO" id="GO:0005576">
    <property type="term" value="C:extracellular region"/>
    <property type="evidence" value="ECO:0007669"/>
    <property type="project" value="UniProtKB-SubCell"/>
</dbReference>
<dbReference type="Pfam" id="PF13091">
    <property type="entry name" value="PLDc_2"/>
    <property type="match status" value="2"/>
</dbReference>
<protein>
    <recommendedName>
        <fullName evidence="3">Phospholipase D</fullName>
    </recommendedName>
    <alternativeName>
        <fullName evidence="5">Choline phosphatase</fullName>
    </alternativeName>
</protein>
<dbReference type="Gene3D" id="3.30.870.10">
    <property type="entry name" value="Endonuclease Chain A"/>
    <property type="match status" value="2"/>
</dbReference>
<gene>
    <name evidence="8" type="ORF">HLH36_02855</name>
</gene>